<dbReference type="EMBL" id="JAMQOQ010000005">
    <property type="protein sequence ID" value="MDS0296001.1"/>
    <property type="molecule type" value="Genomic_DNA"/>
</dbReference>
<name>A0ABU2G6A0_9EURY</name>
<dbReference type="Proteomes" id="UP001254813">
    <property type="component" value="Unassembled WGS sequence"/>
</dbReference>
<comment type="caution">
    <text evidence="1">The sequence shown here is derived from an EMBL/GenBank/DDBJ whole genome shotgun (WGS) entry which is preliminary data.</text>
</comment>
<proteinExistence type="predicted"/>
<dbReference type="RefSeq" id="WP_310929983.1">
    <property type="nucleotide sequence ID" value="NZ_JAMQOQ010000005.1"/>
</dbReference>
<dbReference type="PROSITE" id="PS51257">
    <property type="entry name" value="PROKAR_LIPOPROTEIN"/>
    <property type="match status" value="1"/>
</dbReference>
<dbReference type="PROSITE" id="PS51318">
    <property type="entry name" value="TAT"/>
    <property type="match status" value="1"/>
</dbReference>
<sequence>MEGSHTRRRLLAGLSAVGVASLGGCVTTGLSLSADGVDESGVFDSLSLSESWTANKAVVKVTLTDAATTRQNVRKVAVIDGEGSSVWTDTVDPGQTSVTGARFPVNQTATLTASDNDDAFVDSVSVTLNGSSIP</sequence>
<protein>
    <recommendedName>
        <fullName evidence="3">Tat (Twin-arginine translocation) pathway signal sequence</fullName>
    </recommendedName>
</protein>
<organism evidence="1 2">
    <name type="scientific">Halogeometricum luteum</name>
    <dbReference type="NCBI Taxonomy" id="2950537"/>
    <lineage>
        <taxon>Archaea</taxon>
        <taxon>Methanobacteriati</taxon>
        <taxon>Methanobacteriota</taxon>
        <taxon>Stenosarchaea group</taxon>
        <taxon>Halobacteria</taxon>
        <taxon>Halobacteriales</taxon>
        <taxon>Haloferacaceae</taxon>
        <taxon>Halogeometricum</taxon>
    </lineage>
</organism>
<keyword evidence="2" id="KW-1185">Reference proteome</keyword>
<evidence type="ECO:0000313" key="2">
    <source>
        <dbReference type="Proteomes" id="UP001254813"/>
    </source>
</evidence>
<accession>A0ABU2G6A0</accession>
<dbReference type="InterPro" id="IPR006311">
    <property type="entry name" value="TAT_signal"/>
</dbReference>
<evidence type="ECO:0000313" key="1">
    <source>
        <dbReference type="EMBL" id="MDS0296001.1"/>
    </source>
</evidence>
<evidence type="ECO:0008006" key="3">
    <source>
        <dbReference type="Google" id="ProtNLM"/>
    </source>
</evidence>
<gene>
    <name evidence="1" type="ORF">NDI79_17645</name>
</gene>
<reference evidence="1 2" key="1">
    <citation type="submission" date="2022-06" db="EMBL/GenBank/DDBJ databases">
        <title>Halogeometricum sp. a new haloarchaeum isolate from saline soil.</title>
        <authorList>
            <person name="Strakova D."/>
            <person name="Galisteo C."/>
            <person name="Sanchez-Porro C."/>
            <person name="Ventosa A."/>
        </authorList>
    </citation>
    <scope>NUCLEOTIDE SEQUENCE [LARGE SCALE GENOMIC DNA]</scope>
    <source>
        <strain evidence="2">S3BR25-2</strain>
    </source>
</reference>